<evidence type="ECO:0000256" key="1">
    <source>
        <dbReference type="SAM" id="Phobius"/>
    </source>
</evidence>
<evidence type="ECO:0000259" key="2">
    <source>
        <dbReference type="Pfam" id="PF13383"/>
    </source>
</evidence>
<feature type="domain" description="Methyltransferase" evidence="2">
    <location>
        <begin position="81"/>
        <end position="153"/>
    </location>
</feature>
<keyword evidence="4" id="KW-1185">Reference proteome</keyword>
<dbReference type="Proteomes" id="UP001208570">
    <property type="component" value="Unassembled WGS sequence"/>
</dbReference>
<organism evidence="3 4">
    <name type="scientific">Paralvinella palmiformis</name>
    <dbReference type="NCBI Taxonomy" id="53620"/>
    <lineage>
        <taxon>Eukaryota</taxon>
        <taxon>Metazoa</taxon>
        <taxon>Spiralia</taxon>
        <taxon>Lophotrochozoa</taxon>
        <taxon>Annelida</taxon>
        <taxon>Polychaeta</taxon>
        <taxon>Sedentaria</taxon>
        <taxon>Canalipalpata</taxon>
        <taxon>Terebellida</taxon>
        <taxon>Terebelliformia</taxon>
        <taxon>Alvinellidae</taxon>
        <taxon>Paralvinella</taxon>
    </lineage>
</organism>
<name>A0AAD9J3P3_9ANNE</name>
<dbReference type="AlphaFoldDB" id="A0AAD9J3P3"/>
<dbReference type="PANTHER" id="PTHR32026:SF10">
    <property type="entry name" value="METHYLTRANSFERASE-LIKE PROTEIN 24-RELATED"/>
    <property type="match status" value="1"/>
</dbReference>
<evidence type="ECO:0000313" key="3">
    <source>
        <dbReference type="EMBL" id="KAK2145425.1"/>
    </source>
</evidence>
<dbReference type="InterPro" id="IPR026913">
    <property type="entry name" value="METTL24"/>
</dbReference>
<protein>
    <recommendedName>
        <fullName evidence="2">Methyltransferase domain-containing protein</fullName>
    </recommendedName>
</protein>
<proteinExistence type="predicted"/>
<dbReference type="Pfam" id="PF13383">
    <property type="entry name" value="Methyltransf_22"/>
    <property type="match status" value="2"/>
</dbReference>
<sequence length="305" mass="36003">MEKLVRDLLQYISVRKLKKTFGILLALVCVWLLWRRISYQEKLESAITCKSKIAGIVFPKIKDKQKYLSSFQQRDVITMEEEYYHAVQTLMRSCYTMVHVGPSEDGGWEVCLDPQFDIKPPCLIYSFGIGNDFRFEKGIEELLKCEVHAFDPSEDTVTIRGQWKMRKLSSIMRQLGHEGRTIDYLKMDVEFSEWPALVNMIRSGSINNIRQMALEVHTPEMDIHHRPDHKCTWSTPETISFMVKTLFDLTNAGFSMYYSRTNYRTPYISPYSGKQRYCCYDIHLVNTKHKENQHRELNQRPLHRH</sequence>
<evidence type="ECO:0000313" key="4">
    <source>
        <dbReference type="Proteomes" id="UP001208570"/>
    </source>
</evidence>
<gene>
    <name evidence="3" type="ORF">LSH36_682g00041</name>
</gene>
<dbReference type="InterPro" id="IPR025714">
    <property type="entry name" value="Methyltranfer_dom"/>
</dbReference>
<comment type="caution">
    <text evidence="3">The sequence shown here is derived from an EMBL/GenBank/DDBJ whole genome shotgun (WGS) entry which is preliminary data.</text>
</comment>
<dbReference type="EMBL" id="JAODUP010000682">
    <property type="protein sequence ID" value="KAK2145425.1"/>
    <property type="molecule type" value="Genomic_DNA"/>
</dbReference>
<feature type="domain" description="Methyltransferase" evidence="2">
    <location>
        <begin position="160"/>
        <end position="218"/>
    </location>
</feature>
<reference evidence="3" key="1">
    <citation type="journal article" date="2023" name="Mol. Biol. Evol.">
        <title>Third-Generation Sequencing Reveals the Adaptive Role of the Epigenome in Three Deep-Sea Polychaetes.</title>
        <authorList>
            <person name="Perez M."/>
            <person name="Aroh O."/>
            <person name="Sun Y."/>
            <person name="Lan Y."/>
            <person name="Juniper S.K."/>
            <person name="Young C.R."/>
            <person name="Angers B."/>
            <person name="Qian P.Y."/>
        </authorList>
    </citation>
    <scope>NUCLEOTIDE SEQUENCE</scope>
    <source>
        <strain evidence="3">P08H-3</strain>
    </source>
</reference>
<feature type="transmembrane region" description="Helical" evidence="1">
    <location>
        <begin position="21"/>
        <end position="37"/>
    </location>
</feature>
<dbReference type="PANTHER" id="PTHR32026">
    <property type="entry name" value="METHYLTRANSFERASE-LIKE PROTEIN 24"/>
    <property type="match status" value="1"/>
</dbReference>
<keyword evidence="1" id="KW-0812">Transmembrane</keyword>
<keyword evidence="1" id="KW-1133">Transmembrane helix</keyword>
<accession>A0AAD9J3P3</accession>
<keyword evidence="1" id="KW-0472">Membrane</keyword>